<gene>
    <name evidence="2" type="ORF">SAMN04489832_2213</name>
</gene>
<dbReference type="Proteomes" id="UP000185124">
    <property type="component" value="Unassembled WGS sequence"/>
</dbReference>
<dbReference type="EMBL" id="FSQT01000001">
    <property type="protein sequence ID" value="SIM80982.1"/>
    <property type="molecule type" value="Genomic_DNA"/>
</dbReference>
<evidence type="ECO:0000313" key="3">
    <source>
        <dbReference type="Proteomes" id="UP000185124"/>
    </source>
</evidence>
<evidence type="ECO:0000313" key="2">
    <source>
        <dbReference type="EMBL" id="SIM80982.1"/>
    </source>
</evidence>
<evidence type="ECO:0000259" key="1">
    <source>
        <dbReference type="Pfam" id="PF22294"/>
    </source>
</evidence>
<feature type="domain" description="DUF6966" evidence="1">
    <location>
        <begin position="40"/>
        <end position="80"/>
    </location>
</feature>
<accession>A0A1N5W6V9</accession>
<keyword evidence="3" id="KW-1185">Reference proteome</keyword>
<dbReference type="AlphaFoldDB" id="A0A1N5W6V9"/>
<sequence>MVKRCHNGGYGHVMTSPPGRNIDDLLAALTEAIDLLRVRGDDHWADWLERDRARVANGDAYGLIHIKQAFGGMGSINDSYPADDPEIGRLLAAIYRIASRLLAEVER</sequence>
<proteinExistence type="predicted"/>
<dbReference type="Pfam" id="PF22294">
    <property type="entry name" value="DUF6966"/>
    <property type="match status" value="1"/>
</dbReference>
<name>A0A1N5W6V9_9ACTN</name>
<reference evidence="3" key="1">
    <citation type="submission" date="2016-12" db="EMBL/GenBank/DDBJ databases">
        <authorList>
            <person name="Varghese N."/>
            <person name="Submissions S."/>
        </authorList>
    </citation>
    <scope>NUCLEOTIDE SEQUENCE [LARGE SCALE GENOMIC DNA]</scope>
    <source>
        <strain evidence="3">DSM 45599</strain>
    </source>
</reference>
<dbReference type="InterPro" id="IPR054239">
    <property type="entry name" value="DUF6966"/>
</dbReference>
<protein>
    <recommendedName>
        <fullName evidence="1">DUF6966 domain-containing protein</fullName>
    </recommendedName>
</protein>
<organism evidence="2 3">
    <name type="scientific">Micromonospora cremea</name>
    <dbReference type="NCBI Taxonomy" id="709881"/>
    <lineage>
        <taxon>Bacteria</taxon>
        <taxon>Bacillati</taxon>
        <taxon>Actinomycetota</taxon>
        <taxon>Actinomycetes</taxon>
        <taxon>Micromonosporales</taxon>
        <taxon>Micromonosporaceae</taxon>
        <taxon>Micromonospora</taxon>
    </lineage>
</organism>